<feature type="transmembrane region" description="Helical" evidence="7">
    <location>
        <begin position="12"/>
        <end position="32"/>
    </location>
</feature>
<evidence type="ECO:0000256" key="1">
    <source>
        <dbReference type="ARBA" id="ARBA00004651"/>
    </source>
</evidence>
<comment type="subcellular location">
    <subcellularLocation>
        <location evidence="1">Cell membrane</location>
        <topology evidence="1">Multi-pass membrane protein</topology>
    </subcellularLocation>
</comment>
<name>A0ABU8U0V3_9ACTN</name>
<feature type="domain" description="Major facilitator superfamily (MFS) profile" evidence="8">
    <location>
        <begin position="1"/>
        <end position="393"/>
    </location>
</feature>
<keyword evidence="3" id="KW-1003">Cell membrane</keyword>
<reference evidence="9 10" key="1">
    <citation type="submission" date="2024-03" db="EMBL/GenBank/DDBJ databases">
        <title>Novel Streptomyces species of biotechnological and ecological value are a feature of Machair soil.</title>
        <authorList>
            <person name="Prole J.R."/>
            <person name="Goodfellow M."/>
            <person name="Allenby N."/>
            <person name="Ward A.C."/>
        </authorList>
    </citation>
    <scope>NUCLEOTIDE SEQUENCE [LARGE SCALE GENOMIC DNA]</scope>
    <source>
        <strain evidence="9 10">MS1.HAVA.3</strain>
    </source>
</reference>
<feature type="transmembrane region" description="Helical" evidence="7">
    <location>
        <begin position="76"/>
        <end position="99"/>
    </location>
</feature>
<dbReference type="InterPro" id="IPR020846">
    <property type="entry name" value="MFS_dom"/>
</dbReference>
<feature type="transmembrane region" description="Helical" evidence="7">
    <location>
        <begin position="249"/>
        <end position="268"/>
    </location>
</feature>
<evidence type="ECO:0000256" key="6">
    <source>
        <dbReference type="ARBA" id="ARBA00023136"/>
    </source>
</evidence>
<feature type="transmembrane region" description="Helical" evidence="7">
    <location>
        <begin position="303"/>
        <end position="325"/>
    </location>
</feature>
<keyword evidence="10" id="KW-1185">Reference proteome</keyword>
<feature type="transmembrane region" description="Helical" evidence="7">
    <location>
        <begin position="168"/>
        <end position="189"/>
    </location>
</feature>
<dbReference type="SUPFAM" id="SSF103473">
    <property type="entry name" value="MFS general substrate transporter"/>
    <property type="match status" value="1"/>
</dbReference>
<dbReference type="InterPro" id="IPR005829">
    <property type="entry name" value="Sugar_transporter_CS"/>
</dbReference>
<dbReference type="EMBL" id="JBBKAM010000002">
    <property type="protein sequence ID" value="MEJ8641500.1"/>
    <property type="molecule type" value="Genomic_DNA"/>
</dbReference>
<dbReference type="Proteomes" id="UP001382904">
    <property type="component" value="Unassembled WGS sequence"/>
</dbReference>
<feature type="transmembrane region" description="Helical" evidence="7">
    <location>
        <begin position="337"/>
        <end position="361"/>
    </location>
</feature>
<evidence type="ECO:0000256" key="4">
    <source>
        <dbReference type="ARBA" id="ARBA00022692"/>
    </source>
</evidence>
<feature type="transmembrane region" description="Helical" evidence="7">
    <location>
        <begin position="209"/>
        <end position="229"/>
    </location>
</feature>
<keyword evidence="5 7" id="KW-1133">Transmembrane helix</keyword>
<keyword evidence="6 7" id="KW-0472">Membrane</keyword>
<dbReference type="InterPro" id="IPR036259">
    <property type="entry name" value="MFS_trans_sf"/>
</dbReference>
<evidence type="ECO:0000256" key="7">
    <source>
        <dbReference type="SAM" id="Phobius"/>
    </source>
</evidence>
<dbReference type="Gene3D" id="1.20.1250.20">
    <property type="entry name" value="MFS general substrate transporter like domains"/>
    <property type="match status" value="1"/>
</dbReference>
<gene>
    <name evidence="9" type="ORF">WKI68_08370</name>
</gene>
<evidence type="ECO:0000313" key="10">
    <source>
        <dbReference type="Proteomes" id="UP001382904"/>
    </source>
</evidence>
<dbReference type="Pfam" id="PF07690">
    <property type="entry name" value="MFS_1"/>
    <property type="match status" value="1"/>
</dbReference>
<dbReference type="PROSITE" id="PS00216">
    <property type="entry name" value="SUGAR_TRANSPORT_1"/>
    <property type="match status" value="1"/>
</dbReference>
<evidence type="ECO:0000256" key="3">
    <source>
        <dbReference type="ARBA" id="ARBA00022475"/>
    </source>
</evidence>
<protein>
    <submittedName>
        <fullName evidence="9">MFS transporter</fullName>
    </submittedName>
</protein>
<evidence type="ECO:0000256" key="5">
    <source>
        <dbReference type="ARBA" id="ARBA00022989"/>
    </source>
</evidence>
<dbReference type="InterPro" id="IPR050171">
    <property type="entry name" value="MFS_Transporters"/>
</dbReference>
<feature type="transmembrane region" description="Helical" evidence="7">
    <location>
        <begin position="367"/>
        <end position="388"/>
    </location>
</feature>
<dbReference type="PANTHER" id="PTHR23517:SF13">
    <property type="entry name" value="MAJOR FACILITATOR SUPERFAMILY MFS_1"/>
    <property type="match status" value="1"/>
</dbReference>
<dbReference type="PROSITE" id="PS50850">
    <property type="entry name" value="MFS"/>
    <property type="match status" value="1"/>
</dbReference>
<feature type="transmembrane region" description="Helical" evidence="7">
    <location>
        <begin position="277"/>
        <end position="297"/>
    </location>
</feature>
<sequence length="396" mass="40187">MDGDRRGWRQCLLSGAVFAVCMAGTTLPTPLYGLYQEKFGFSELVVTVVYAVYAVGVIGVLLLVGNASDVVGRRPVLLVGLACAAASAVCFLCATGVGWLYAGRLLSGFSAGLFTGAATAYVMELAPHGGASRATFVATASNMGGLGCGPLLAGVLAQYAVWPLYLPFAVHLVLVAVSVVVLLGLAETVRERRPLSSVRPQRPGLPPQVRAVFAPAATASFVGFALFGVFTSVSPAFLAQSLDVHNRAVSGLVVALAFFASCAGQLAVDRVGVGRSLPLGCAVLLAGLALLAGALWWDLLALVVASALVGGVGQGLAFRGALSAVATASPADRRAAVISTLFVVAYAGISVPVIGVGLLVGPIGLEGAGLVFIACMAVLISTAAAYLLRRPVRAST</sequence>
<comment type="caution">
    <text evidence="9">The sequence shown here is derived from an EMBL/GenBank/DDBJ whole genome shotgun (WGS) entry which is preliminary data.</text>
</comment>
<evidence type="ECO:0000313" key="9">
    <source>
        <dbReference type="EMBL" id="MEJ8641500.1"/>
    </source>
</evidence>
<accession>A0ABU8U0V3</accession>
<evidence type="ECO:0000256" key="2">
    <source>
        <dbReference type="ARBA" id="ARBA00022448"/>
    </source>
</evidence>
<keyword evidence="4 7" id="KW-0812">Transmembrane</keyword>
<feature type="transmembrane region" description="Helical" evidence="7">
    <location>
        <begin position="135"/>
        <end position="162"/>
    </location>
</feature>
<organism evidence="9 10">
    <name type="scientific">Streptomyces caledonius</name>
    <dbReference type="NCBI Taxonomy" id="3134107"/>
    <lineage>
        <taxon>Bacteria</taxon>
        <taxon>Bacillati</taxon>
        <taxon>Actinomycetota</taxon>
        <taxon>Actinomycetes</taxon>
        <taxon>Kitasatosporales</taxon>
        <taxon>Streptomycetaceae</taxon>
        <taxon>Streptomyces</taxon>
    </lineage>
</organism>
<feature type="transmembrane region" description="Helical" evidence="7">
    <location>
        <begin position="44"/>
        <end position="64"/>
    </location>
</feature>
<evidence type="ECO:0000259" key="8">
    <source>
        <dbReference type="PROSITE" id="PS50850"/>
    </source>
</evidence>
<dbReference type="InterPro" id="IPR011701">
    <property type="entry name" value="MFS"/>
</dbReference>
<proteinExistence type="predicted"/>
<dbReference type="PANTHER" id="PTHR23517">
    <property type="entry name" value="RESISTANCE PROTEIN MDTM, PUTATIVE-RELATED-RELATED"/>
    <property type="match status" value="1"/>
</dbReference>
<feature type="transmembrane region" description="Helical" evidence="7">
    <location>
        <begin position="105"/>
        <end position="123"/>
    </location>
</feature>
<keyword evidence="2" id="KW-0813">Transport</keyword>